<proteinExistence type="predicted"/>
<evidence type="ECO:0000313" key="2">
    <source>
        <dbReference type="EMBL" id="AXC34298.1"/>
    </source>
</evidence>
<feature type="domain" description="NrS-1 polymerase-like HBD" evidence="1">
    <location>
        <begin position="220"/>
        <end position="272"/>
    </location>
</feature>
<sequence length="768" mass="85402">MYQNIPEELRNTPHWVVWRYEDTQADKPTKVPYSPHNFQTRANVNEPSTFGTFEQAAQACQDGWFNGLGFVLTQNDPYCFIDLDDTDGDPKLYADQITIYQRLGSYTELSPSGKGVHIIVKGALPAGRKRNRIELYSSGRFMTMTGNFLNGSNPAIEDRNDMVNELYTLLGGKEEKTYYDGNEPQTKSDDEVIEIARNAENGAKFMSLHNGDWVGLYPSQSEADLAYINILAFYTQNREQLTRMFKASPLGARDKQTSIRGVGYIDYMINKSFDRMLPPVDTAALMNRLNEALQQSRVAVQQEAASVPTAEYIPEPQGDTPYTVPPGLMGEIAQFIYQQAPRPVPEIALTAAIGLMAGICGRAYNVSNTGLNQYVMLLAPTGTGKEAIAKGIEKLMGQVQRTVPAANEFIGPAEIASAQALVKYMSKGPTSFVSIVGEIGIALQQMTDPRAPTHLVGLRRLLLDLFNKSGEGSVLRPTIYSDKEKNTASVLAPSYTMLGESTPERFYEFLDEMMISEGLLPRFTIIEYRGKRPSMNEGHAFVMPSNELVERMAQLCAQALMLNNSHKAVHIRVSPEAKELFDAFNEECDKRINNASREVTRHLWNRAHIKAMKLAGLVAVGCDPYNPTIDASAAAWALRIVEADSNNLLGRFNSGEVGQNSNETKQLNEMVRVIREYVVRPWSEVASYGGSAMMHGERIIPYPYLQRKLANLSAFKGERITASDVIRRTLKTLCDRGDIAELGKGQLIDKFGFRGVAYMISAPRAFGF</sequence>
<dbReference type="EMBL" id="MH362766">
    <property type="protein sequence ID" value="AXC34298.1"/>
    <property type="molecule type" value="Genomic_DNA"/>
</dbReference>
<dbReference type="RefSeq" id="YP_010731769.1">
    <property type="nucleotide sequence ID" value="NC_072811.1"/>
</dbReference>
<dbReference type="GO" id="GO:0004386">
    <property type="term" value="F:helicase activity"/>
    <property type="evidence" value="ECO:0007669"/>
    <property type="project" value="UniProtKB-KW"/>
</dbReference>
<dbReference type="Proteomes" id="UP000252726">
    <property type="component" value="Segment"/>
</dbReference>
<dbReference type="Pfam" id="PF22763">
    <property type="entry name" value="NrS1-1_pol-like_HBD"/>
    <property type="match status" value="1"/>
</dbReference>
<keyword evidence="2" id="KW-0067">ATP-binding</keyword>
<keyword evidence="2" id="KW-0547">Nucleotide-binding</keyword>
<accession>A0A2Z5H555</accession>
<evidence type="ECO:0000259" key="1">
    <source>
        <dbReference type="Pfam" id="PF22763"/>
    </source>
</evidence>
<keyword evidence="2" id="KW-0378">Hydrolase</keyword>
<name>A0A2Z5H555_9CAUD</name>
<dbReference type="InterPro" id="IPR025048">
    <property type="entry name" value="DUF3987"/>
</dbReference>
<organism evidence="2 3">
    <name type="scientific">Escherichia phage Halfdan</name>
    <dbReference type="NCBI Taxonomy" id="2234092"/>
    <lineage>
        <taxon>Viruses</taxon>
        <taxon>Duplodnaviria</taxon>
        <taxon>Heunggongvirae</taxon>
        <taxon>Uroviricota</taxon>
        <taxon>Caudoviricetes</taxon>
        <taxon>Halfdanvirus</taxon>
        <taxon>Halfdanvirus halfdan</taxon>
    </lineage>
</organism>
<reference evidence="3" key="1">
    <citation type="submission" date="2018-05" db="EMBL/GenBank/DDBJ databases">
        <title>Exploring Bacteriophages for Innovative Applications.</title>
        <authorList>
            <person name="Olsen N.S."/>
            <person name="Kot W."/>
            <person name="Hansen L.H."/>
        </authorList>
    </citation>
    <scope>NUCLEOTIDE SEQUENCE [LARGE SCALE GENOMIC DNA]</scope>
</reference>
<keyword evidence="2" id="KW-0347">Helicase</keyword>
<keyword evidence="3" id="KW-1185">Reference proteome</keyword>
<dbReference type="Pfam" id="PF13148">
    <property type="entry name" value="DUF3987"/>
    <property type="match status" value="1"/>
</dbReference>
<evidence type="ECO:0000313" key="3">
    <source>
        <dbReference type="Proteomes" id="UP000252726"/>
    </source>
</evidence>
<protein>
    <submittedName>
        <fullName evidence="2">DNA primase/helicase</fullName>
    </submittedName>
</protein>
<dbReference type="InterPro" id="IPR054468">
    <property type="entry name" value="NrSPol-like_HBD"/>
</dbReference>
<dbReference type="GeneID" id="79513890"/>
<dbReference type="KEGG" id="vg:79513890"/>